<keyword evidence="5" id="KW-1185">Reference proteome</keyword>
<protein>
    <recommendedName>
        <fullName evidence="3">NmrA-like domain-containing protein</fullName>
    </recommendedName>
</protein>
<comment type="similarity">
    <text evidence="1">Belongs to the NmrA-type oxidoreductase family.</text>
</comment>
<feature type="domain" description="NmrA-like" evidence="3">
    <location>
        <begin position="2"/>
        <end position="280"/>
    </location>
</feature>
<dbReference type="InterPro" id="IPR008030">
    <property type="entry name" value="NmrA-like"/>
</dbReference>
<dbReference type="OrthoDB" id="3358371at2759"/>
<dbReference type="STRING" id="416450.A0A1V6PQM1"/>
<dbReference type="Pfam" id="PF05368">
    <property type="entry name" value="NmrA"/>
    <property type="match status" value="1"/>
</dbReference>
<dbReference type="SUPFAM" id="SSF51735">
    <property type="entry name" value="NAD(P)-binding Rossmann-fold domains"/>
    <property type="match status" value="1"/>
</dbReference>
<evidence type="ECO:0000313" key="4">
    <source>
        <dbReference type="EMBL" id="OQD78846.1"/>
    </source>
</evidence>
<dbReference type="Gene3D" id="3.40.50.720">
    <property type="entry name" value="NAD(P)-binding Rossmann-like Domain"/>
    <property type="match status" value="1"/>
</dbReference>
<gene>
    <name evidence="4" type="ORF">PENANT_c076G03165</name>
</gene>
<organism evidence="4 5">
    <name type="scientific">Penicillium antarcticum</name>
    <dbReference type="NCBI Taxonomy" id="416450"/>
    <lineage>
        <taxon>Eukaryota</taxon>
        <taxon>Fungi</taxon>
        <taxon>Dikarya</taxon>
        <taxon>Ascomycota</taxon>
        <taxon>Pezizomycotina</taxon>
        <taxon>Eurotiomycetes</taxon>
        <taxon>Eurotiomycetidae</taxon>
        <taxon>Eurotiales</taxon>
        <taxon>Aspergillaceae</taxon>
        <taxon>Penicillium</taxon>
    </lineage>
</organism>
<dbReference type="PANTHER" id="PTHR42748:SF28">
    <property type="entry name" value="NMRA-LIKE DOMAIN-CONTAINING PROTEIN"/>
    <property type="match status" value="1"/>
</dbReference>
<evidence type="ECO:0000256" key="2">
    <source>
        <dbReference type="ARBA" id="ARBA00022857"/>
    </source>
</evidence>
<evidence type="ECO:0000256" key="1">
    <source>
        <dbReference type="ARBA" id="ARBA00006328"/>
    </source>
</evidence>
<dbReference type="InterPro" id="IPR036291">
    <property type="entry name" value="NAD(P)-bd_dom_sf"/>
</dbReference>
<name>A0A1V6PQM1_9EURO</name>
<evidence type="ECO:0000313" key="5">
    <source>
        <dbReference type="Proteomes" id="UP000191672"/>
    </source>
</evidence>
<reference evidence="5" key="1">
    <citation type="journal article" date="2017" name="Nat. Microbiol.">
        <title>Global analysis of biosynthetic gene clusters reveals vast potential of secondary metabolite production in Penicillium species.</title>
        <authorList>
            <person name="Nielsen J.C."/>
            <person name="Grijseels S."/>
            <person name="Prigent S."/>
            <person name="Ji B."/>
            <person name="Dainat J."/>
            <person name="Nielsen K.F."/>
            <person name="Frisvad J.C."/>
            <person name="Workman M."/>
            <person name="Nielsen J."/>
        </authorList>
    </citation>
    <scope>NUCLEOTIDE SEQUENCE [LARGE SCALE GENOMIC DNA]</scope>
    <source>
        <strain evidence="5">IBT 31811</strain>
    </source>
</reference>
<dbReference type="Proteomes" id="UP000191672">
    <property type="component" value="Unassembled WGS sequence"/>
</dbReference>
<keyword evidence="2" id="KW-0521">NADP</keyword>
<proteinExistence type="inferred from homology"/>
<dbReference type="EMBL" id="MDYN01000076">
    <property type="protein sequence ID" value="OQD78846.1"/>
    <property type="molecule type" value="Genomic_DNA"/>
</dbReference>
<comment type="caution">
    <text evidence="4">The sequence shown here is derived from an EMBL/GenBank/DDBJ whole genome shotgun (WGS) entry which is preliminary data.</text>
</comment>
<evidence type="ECO:0000259" key="3">
    <source>
        <dbReference type="Pfam" id="PF05368"/>
    </source>
</evidence>
<dbReference type="GO" id="GO:0005634">
    <property type="term" value="C:nucleus"/>
    <property type="evidence" value="ECO:0007669"/>
    <property type="project" value="TreeGrafter"/>
</dbReference>
<dbReference type="CDD" id="cd05251">
    <property type="entry name" value="NmrA_like_SDR_a"/>
    <property type="match status" value="1"/>
</dbReference>
<dbReference type="AlphaFoldDB" id="A0A1V6PQM1"/>
<accession>A0A1V6PQM1</accession>
<dbReference type="InterPro" id="IPR051164">
    <property type="entry name" value="NmrA-like_oxidored"/>
</dbReference>
<dbReference type="Gene3D" id="3.90.25.10">
    <property type="entry name" value="UDP-galactose 4-epimerase, domain 1"/>
    <property type="match status" value="1"/>
</dbReference>
<dbReference type="PANTHER" id="PTHR42748">
    <property type="entry name" value="NITROGEN METABOLITE REPRESSION PROTEIN NMRA FAMILY MEMBER"/>
    <property type="match status" value="1"/>
</dbReference>
<sequence>MAKLLTVIGATGTQGGSVVAAALTSGNYNIRGVTRDINSNASKTLISKGIEMVAADWNDEESLVKAFAGSYAIYAVTNFWASFATQIIEDSIELEATQGINMAKAAANTASLQHFIWSTVPDNLRISGGKHSVAHFEGKIRVDQFIKQDKDLLSKTTFMWISYYATNIVLPMITLNFLKTSGKYLQLLPVPEDCPITTVGDPRINPGIYAVAILSQPELTLPGKIVLAETETRTVRDMVNMWSEVSGKPAEYSQTPIEHYNNLWPKWGREIGQMLQFWNGAREKSWTSDPPVLTKHDLRVSGLVGMKEVFAGLDWSS</sequence>